<dbReference type="Gene3D" id="1.10.1200.10">
    <property type="entry name" value="ACP-like"/>
    <property type="match status" value="1"/>
</dbReference>
<dbReference type="PANTHER" id="PTHR45527">
    <property type="entry name" value="NONRIBOSOMAL PEPTIDE SYNTHETASE"/>
    <property type="match status" value="1"/>
</dbReference>
<dbReference type="SUPFAM" id="SSF47336">
    <property type="entry name" value="ACP-like"/>
    <property type="match status" value="1"/>
</dbReference>
<dbReference type="SMART" id="SM00823">
    <property type="entry name" value="PKS_PP"/>
    <property type="match status" value="1"/>
</dbReference>
<evidence type="ECO:0000313" key="6">
    <source>
        <dbReference type="Proteomes" id="UP001479436"/>
    </source>
</evidence>
<name>A0ABR2VIR2_9FUNG</name>
<gene>
    <name evidence="5" type="ORF">K7432_018606</name>
</gene>
<dbReference type="InterPro" id="IPR045851">
    <property type="entry name" value="AMP-bd_C_sf"/>
</dbReference>
<dbReference type="PROSITE" id="PS50075">
    <property type="entry name" value="CARRIER"/>
    <property type="match status" value="1"/>
</dbReference>
<dbReference type="Pfam" id="PF00550">
    <property type="entry name" value="PP-binding"/>
    <property type="match status" value="1"/>
</dbReference>
<evidence type="ECO:0000256" key="2">
    <source>
        <dbReference type="ARBA" id="ARBA00022553"/>
    </source>
</evidence>
<keyword evidence="1" id="KW-0596">Phosphopantetheine</keyword>
<dbReference type="SUPFAM" id="SSF56801">
    <property type="entry name" value="Acetyl-CoA synthetase-like"/>
    <property type="match status" value="1"/>
</dbReference>
<feature type="non-terminal residue" evidence="5">
    <location>
        <position position="339"/>
    </location>
</feature>
<reference evidence="5 6" key="1">
    <citation type="submission" date="2023-04" db="EMBL/GenBank/DDBJ databases">
        <title>Genome of Basidiobolus ranarum AG-B5.</title>
        <authorList>
            <person name="Stajich J.E."/>
            <person name="Carter-House D."/>
            <person name="Gryganskyi A."/>
        </authorList>
    </citation>
    <scope>NUCLEOTIDE SEQUENCE [LARGE SCALE GENOMIC DNA]</scope>
    <source>
        <strain evidence="5 6">AG-B5</strain>
    </source>
</reference>
<evidence type="ECO:0000313" key="5">
    <source>
        <dbReference type="EMBL" id="KAK9659723.1"/>
    </source>
</evidence>
<dbReference type="InterPro" id="IPR009081">
    <property type="entry name" value="PP-bd_ACP"/>
</dbReference>
<accession>A0ABR2VIR2</accession>
<protein>
    <recommendedName>
        <fullName evidence="4">Carrier domain-containing protein</fullName>
    </recommendedName>
</protein>
<dbReference type="Gene3D" id="3.30.300.30">
    <property type="match status" value="1"/>
</dbReference>
<dbReference type="InterPro" id="IPR006162">
    <property type="entry name" value="Ppantetheine_attach_site"/>
</dbReference>
<keyword evidence="6" id="KW-1185">Reference proteome</keyword>
<dbReference type="PANTHER" id="PTHR45527:SF1">
    <property type="entry name" value="FATTY ACID SYNTHASE"/>
    <property type="match status" value="1"/>
</dbReference>
<dbReference type="Gene3D" id="3.30.559.10">
    <property type="entry name" value="Chloramphenicol acetyltransferase-like domain"/>
    <property type="match status" value="1"/>
</dbReference>
<feature type="domain" description="Carrier" evidence="4">
    <location>
        <begin position="177"/>
        <end position="252"/>
    </location>
</feature>
<dbReference type="SUPFAM" id="SSF52777">
    <property type="entry name" value="CoA-dependent acyltransferases"/>
    <property type="match status" value="1"/>
</dbReference>
<evidence type="ECO:0000256" key="1">
    <source>
        <dbReference type="ARBA" id="ARBA00022450"/>
    </source>
</evidence>
<dbReference type="InterPro" id="IPR023213">
    <property type="entry name" value="CAT-like_dom_sf"/>
</dbReference>
<dbReference type="InterPro" id="IPR020806">
    <property type="entry name" value="PKS_PP-bd"/>
</dbReference>
<dbReference type="InterPro" id="IPR036736">
    <property type="entry name" value="ACP-like_sf"/>
</dbReference>
<organism evidence="5 6">
    <name type="scientific">Basidiobolus ranarum</name>
    <dbReference type="NCBI Taxonomy" id="34480"/>
    <lineage>
        <taxon>Eukaryota</taxon>
        <taxon>Fungi</taxon>
        <taxon>Fungi incertae sedis</taxon>
        <taxon>Zoopagomycota</taxon>
        <taxon>Entomophthoromycotina</taxon>
        <taxon>Basidiobolomycetes</taxon>
        <taxon>Basidiobolales</taxon>
        <taxon>Basidiobolaceae</taxon>
        <taxon>Basidiobolus</taxon>
    </lineage>
</organism>
<dbReference type="PROSITE" id="PS00012">
    <property type="entry name" value="PHOSPHOPANTETHEINE"/>
    <property type="match status" value="1"/>
</dbReference>
<keyword evidence="3" id="KW-0436">Ligase</keyword>
<dbReference type="Proteomes" id="UP001479436">
    <property type="component" value="Unassembled WGS sequence"/>
</dbReference>
<dbReference type="Pfam" id="PF00668">
    <property type="entry name" value="Condensation"/>
    <property type="match status" value="1"/>
</dbReference>
<comment type="caution">
    <text evidence="5">The sequence shown here is derived from an EMBL/GenBank/DDBJ whole genome shotgun (WGS) entry which is preliminary data.</text>
</comment>
<dbReference type="EMBL" id="JASJQH010013641">
    <property type="protein sequence ID" value="KAK9659723.1"/>
    <property type="molecule type" value="Genomic_DNA"/>
</dbReference>
<proteinExistence type="predicted"/>
<sequence>IDYYAVENVPNRRLAKEVALVELVKSEKAQELTIEDIKELVNNAGLAGVQVDDLYTIGEDTGYNVNISWNRQYNDGCFDVVYTKKDRKLTSKYRFKEPIYNIWNRKFYGNNPMHGVVNQLYVPSLRDKLTATLPKFMVPSSIMVMDSLPLTSNGKVDRRALPAPSFYRVEDDKTFIAPTTELETILAKIFSEILGVDKISIDGNFFDLGGHSLSATKVISRIRVALGQEIPLKLLFEAPTVISLSERLININGVNDSSSSYITDMKRLTHRNYVPLSFAQERLWFMNELVTDSSFYNVSFALTISSDLNVDALKQSILEVIWRHEALRTTFVMSGSEPV</sequence>
<keyword evidence="2" id="KW-0597">Phosphoprotein</keyword>
<dbReference type="InterPro" id="IPR001242">
    <property type="entry name" value="Condensation_dom"/>
</dbReference>
<evidence type="ECO:0000256" key="3">
    <source>
        <dbReference type="ARBA" id="ARBA00022598"/>
    </source>
</evidence>
<feature type="non-terminal residue" evidence="5">
    <location>
        <position position="1"/>
    </location>
</feature>
<evidence type="ECO:0000259" key="4">
    <source>
        <dbReference type="PROSITE" id="PS50075"/>
    </source>
</evidence>